<dbReference type="PANTHER" id="PTHR33204:SF18">
    <property type="entry name" value="TRANSCRIPTIONAL REGULATORY PROTEIN"/>
    <property type="match status" value="1"/>
</dbReference>
<dbReference type="Gene3D" id="1.10.10.10">
    <property type="entry name" value="Winged helix-like DNA-binding domain superfamily/Winged helix DNA-binding domain"/>
    <property type="match status" value="1"/>
</dbReference>
<dbReference type="InterPro" id="IPR036388">
    <property type="entry name" value="WH-like_DNA-bd_sf"/>
</dbReference>
<name>A0ABP9RJN6_9ACTN</name>
<feature type="domain" description="HTH hxlR-type" evidence="4">
    <location>
        <begin position="11"/>
        <end position="109"/>
    </location>
</feature>
<evidence type="ECO:0000256" key="1">
    <source>
        <dbReference type="ARBA" id="ARBA00023015"/>
    </source>
</evidence>
<dbReference type="InterPro" id="IPR002577">
    <property type="entry name" value="HTH_HxlR"/>
</dbReference>
<evidence type="ECO:0000313" key="6">
    <source>
        <dbReference type="Proteomes" id="UP001501570"/>
    </source>
</evidence>
<dbReference type="PROSITE" id="PS51118">
    <property type="entry name" value="HTH_HXLR"/>
    <property type="match status" value="1"/>
</dbReference>
<dbReference type="CDD" id="cd00090">
    <property type="entry name" value="HTH_ARSR"/>
    <property type="match status" value="1"/>
</dbReference>
<keyword evidence="6" id="KW-1185">Reference proteome</keyword>
<dbReference type="EMBL" id="BAABJQ010000002">
    <property type="protein sequence ID" value="GAA5179007.1"/>
    <property type="molecule type" value="Genomic_DNA"/>
</dbReference>
<organism evidence="5 6">
    <name type="scientific">Rugosimonospora acidiphila</name>
    <dbReference type="NCBI Taxonomy" id="556531"/>
    <lineage>
        <taxon>Bacteria</taxon>
        <taxon>Bacillati</taxon>
        <taxon>Actinomycetota</taxon>
        <taxon>Actinomycetes</taxon>
        <taxon>Micromonosporales</taxon>
        <taxon>Micromonosporaceae</taxon>
        <taxon>Rugosimonospora</taxon>
    </lineage>
</organism>
<sequence length="217" mass="23557">MAERRHYGQFCGLASALDVVGERWTILILRELLIGPCRFNDIFDNLPGIGPNILTERLRMLADEGVITSEVVPNDKRGRSYRLTPLGEQLGPPILGLAHWGMGRLTEEAASTEASRAAWGFLAVQAMMDARRIPEVTESYEFRVDGEAFHISVEQGTAKAARGPAPDPVLVITTDAVTFIRIGAQLVSAFDAVISGLMKAQGDPAAVLRCTTLLGLR</sequence>
<keyword evidence="3" id="KW-0804">Transcription</keyword>
<dbReference type="InterPro" id="IPR036390">
    <property type="entry name" value="WH_DNA-bd_sf"/>
</dbReference>
<dbReference type="InterPro" id="IPR036527">
    <property type="entry name" value="SCP2_sterol-bd_dom_sf"/>
</dbReference>
<gene>
    <name evidence="5" type="ORF">GCM10023322_07640</name>
</gene>
<comment type="caution">
    <text evidence="5">The sequence shown here is derived from an EMBL/GenBank/DDBJ whole genome shotgun (WGS) entry which is preliminary data.</text>
</comment>
<evidence type="ECO:0000256" key="3">
    <source>
        <dbReference type="ARBA" id="ARBA00023163"/>
    </source>
</evidence>
<dbReference type="Proteomes" id="UP001501570">
    <property type="component" value="Unassembled WGS sequence"/>
</dbReference>
<dbReference type="SUPFAM" id="SSF46785">
    <property type="entry name" value="Winged helix' DNA-binding domain"/>
    <property type="match status" value="1"/>
</dbReference>
<dbReference type="PANTHER" id="PTHR33204">
    <property type="entry name" value="TRANSCRIPTIONAL REGULATOR, MARR FAMILY"/>
    <property type="match status" value="1"/>
</dbReference>
<proteinExistence type="predicted"/>
<protein>
    <submittedName>
        <fullName evidence="5">Winged helix-turn-helix transcriptional regulator</fullName>
    </submittedName>
</protein>
<evidence type="ECO:0000256" key="2">
    <source>
        <dbReference type="ARBA" id="ARBA00023125"/>
    </source>
</evidence>
<dbReference type="SUPFAM" id="SSF55718">
    <property type="entry name" value="SCP-like"/>
    <property type="match status" value="1"/>
</dbReference>
<keyword evidence="2" id="KW-0238">DNA-binding</keyword>
<keyword evidence="1" id="KW-0805">Transcription regulation</keyword>
<accession>A0ABP9RJN6</accession>
<dbReference type="InterPro" id="IPR011991">
    <property type="entry name" value="ArsR-like_HTH"/>
</dbReference>
<evidence type="ECO:0000259" key="4">
    <source>
        <dbReference type="PROSITE" id="PS51118"/>
    </source>
</evidence>
<dbReference type="Gene3D" id="3.30.1050.10">
    <property type="entry name" value="SCP2 sterol-binding domain"/>
    <property type="match status" value="1"/>
</dbReference>
<evidence type="ECO:0000313" key="5">
    <source>
        <dbReference type="EMBL" id="GAA5179007.1"/>
    </source>
</evidence>
<dbReference type="Pfam" id="PF01638">
    <property type="entry name" value="HxlR"/>
    <property type="match status" value="1"/>
</dbReference>
<reference evidence="6" key="1">
    <citation type="journal article" date="2019" name="Int. J. Syst. Evol. Microbiol.">
        <title>The Global Catalogue of Microorganisms (GCM) 10K type strain sequencing project: providing services to taxonomists for standard genome sequencing and annotation.</title>
        <authorList>
            <consortium name="The Broad Institute Genomics Platform"/>
            <consortium name="The Broad Institute Genome Sequencing Center for Infectious Disease"/>
            <person name="Wu L."/>
            <person name="Ma J."/>
        </authorList>
    </citation>
    <scope>NUCLEOTIDE SEQUENCE [LARGE SCALE GENOMIC DNA]</scope>
    <source>
        <strain evidence="6">JCM 18304</strain>
    </source>
</reference>
<dbReference type="RefSeq" id="WP_345626124.1">
    <property type="nucleotide sequence ID" value="NZ_BAABJQ010000002.1"/>
</dbReference>